<protein>
    <submittedName>
        <fullName evidence="1">Uncharacterized protein</fullName>
    </submittedName>
</protein>
<evidence type="ECO:0000313" key="2">
    <source>
        <dbReference type="Proteomes" id="UP000886520"/>
    </source>
</evidence>
<evidence type="ECO:0000313" key="1">
    <source>
        <dbReference type="EMBL" id="KAI5069593.1"/>
    </source>
</evidence>
<accession>A0A9D4ZBM4</accession>
<comment type="caution">
    <text evidence="1">The sequence shown here is derived from an EMBL/GenBank/DDBJ whole genome shotgun (WGS) entry which is preliminary data.</text>
</comment>
<name>A0A9D4ZBM4_ADICA</name>
<keyword evidence="2" id="KW-1185">Reference proteome</keyword>
<dbReference type="EMBL" id="JABFUD020000015">
    <property type="protein sequence ID" value="KAI5069593.1"/>
    <property type="molecule type" value="Genomic_DNA"/>
</dbReference>
<dbReference type="AlphaFoldDB" id="A0A9D4ZBM4"/>
<proteinExistence type="predicted"/>
<sequence>MMLANGETKQWNEKSVFAVELVDHAATWEMEHKSGDIFQQKDKKRLAGLEENSLPKEGDGFYRGGKAIIQEFQTPKPAPSSPPST</sequence>
<reference evidence="1" key="1">
    <citation type="submission" date="2021-01" db="EMBL/GenBank/DDBJ databases">
        <title>Adiantum capillus-veneris genome.</title>
        <authorList>
            <person name="Fang Y."/>
            <person name="Liao Q."/>
        </authorList>
    </citation>
    <scope>NUCLEOTIDE SEQUENCE</scope>
    <source>
        <strain evidence="1">H3</strain>
        <tissue evidence="1">Leaf</tissue>
    </source>
</reference>
<organism evidence="1 2">
    <name type="scientific">Adiantum capillus-veneris</name>
    <name type="common">Maidenhair fern</name>
    <dbReference type="NCBI Taxonomy" id="13818"/>
    <lineage>
        <taxon>Eukaryota</taxon>
        <taxon>Viridiplantae</taxon>
        <taxon>Streptophyta</taxon>
        <taxon>Embryophyta</taxon>
        <taxon>Tracheophyta</taxon>
        <taxon>Polypodiopsida</taxon>
        <taxon>Polypodiidae</taxon>
        <taxon>Polypodiales</taxon>
        <taxon>Pteridineae</taxon>
        <taxon>Pteridaceae</taxon>
        <taxon>Vittarioideae</taxon>
        <taxon>Adiantum</taxon>
    </lineage>
</organism>
<gene>
    <name evidence="1" type="ORF">GOP47_0015894</name>
</gene>
<dbReference type="Proteomes" id="UP000886520">
    <property type="component" value="Chromosome 15"/>
</dbReference>